<evidence type="ECO:0008006" key="3">
    <source>
        <dbReference type="Google" id="ProtNLM"/>
    </source>
</evidence>
<organism evidence="2">
    <name type="scientific">Streptomyces sp. R35</name>
    <dbReference type="NCBI Taxonomy" id="3238630"/>
    <lineage>
        <taxon>Bacteria</taxon>
        <taxon>Bacillati</taxon>
        <taxon>Actinomycetota</taxon>
        <taxon>Actinomycetes</taxon>
        <taxon>Kitasatosporales</taxon>
        <taxon>Streptomycetaceae</taxon>
        <taxon>Streptomyces</taxon>
    </lineage>
</organism>
<reference evidence="2" key="1">
    <citation type="submission" date="2024-07" db="EMBL/GenBank/DDBJ databases">
        <authorList>
            <person name="Yu S.T."/>
        </authorList>
    </citation>
    <scope>NUCLEOTIDE SEQUENCE</scope>
    <source>
        <strain evidence="2">R35</strain>
    </source>
</reference>
<proteinExistence type="predicted"/>
<dbReference type="AlphaFoldDB" id="A0AB39SJK5"/>
<sequence>MHQDRRRERRSARRAETVRTRHQDAPALTVAGADVVLVGYFSAKQKDFAALMDSAAAEMTARGARVVGRITQRRGVSGGGVKKMALPYSSRTLLSRGKAREAAEACERTDADAAVFLTPLTSLTDHQVRVLATLFGRPVVSLGEILAADGLADGH</sequence>
<protein>
    <recommendedName>
        <fullName evidence="3">GTPase HflX N-terminal domain-containing protein</fullName>
    </recommendedName>
</protein>
<evidence type="ECO:0000313" key="2">
    <source>
        <dbReference type="EMBL" id="XDQ66381.1"/>
    </source>
</evidence>
<dbReference type="RefSeq" id="WP_369263394.1">
    <property type="nucleotide sequence ID" value="NZ_CP163440.1"/>
</dbReference>
<accession>A0AB39SJK5</accession>
<name>A0AB39SJK5_9ACTN</name>
<feature type="region of interest" description="Disordered" evidence="1">
    <location>
        <begin position="1"/>
        <end position="21"/>
    </location>
</feature>
<evidence type="ECO:0000256" key="1">
    <source>
        <dbReference type="SAM" id="MobiDB-lite"/>
    </source>
</evidence>
<dbReference type="EMBL" id="CP163440">
    <property type="protein sequence ID" value="XDQ66381.1"/>
    <property type="molecule type" value="Genomic_DNA"/>
</dbReference>
<gene>
    <name evidence="2" type="ORF">AB5J50_39025</name>
</gene>